<feature type="region of interest" description="Disordered" evidence="1">
    <location>
        <begin position="91"/>
        <end position="115"/>
    </location>
</feature>
<evidence type="ECO:0000256" key="2">
    <source>
        <dbReference type="SAM" id="SignalP"/>
    </source>
</evidence>
<sequence>MTEMNRRLFSGMMLALMTPGLARAQDAATLRIAHDTPIAWLPFYVAYEKKLWQARGINPVVVPSPHGTATLIAVAAGGAIAASLPTCRWPSVHSTRARPRSSPRSTGSRTWSWPP</sequence>
<organism evidence="3 4">
    <name type="scientific">Xanthobacter dioxanivorans</name>
    <dbReference type="NCBI Taxonomy" id="2528964"/>
    <lineage>
        <taxon>Bacteria</taxon>
        <taxon>Pseudomonadati</taxon>
        <taxon>Pseudomonadota</taxon>
        <taxon>Alphaproteobacteria</taxon>
        <taxon>Hyphomicrobiales</taxon>
        <taxon>Xanthobacteraceae</taxon>
        <taxon>Xanthobacter</taxon>
    </lineage>
</organism>
<dbReference type="EMBL" id="CP063362">
    <property type="protein sequence ID" value="QRG07352.1"/>
    <property type="molecule type" value="Genomic_DNA"/>
</dbReference>
<gene>
    <name evidence="3" type="ORF">EZH22_02730</name>
</gene>
<feature type="signal peptide" evidence="2">
    <location>
        <begin position="1"/>
        <end position="24"/>
    </location>
</feature>
<accession>A0A974PPF6</accession>
<evidence type="ECO:0000313" key="4">
    <source>
        <dbReference type="Proteomes" id="UP000596427"/>
    </source>
</evidence>
<dbReference type="KEGG" id="xdi:EZH22_02730"/>
<keyword evidence="4" id="KW-1185">Reference proteome</keyword>
<evidence type="ECO:0008006" key="5">
    <source>
        <dbReference type="Google" id="ProtNLM"/>
    </source>
</evidence>
<dbReference type="AlphaFoldDB" id="A0A974PPF6"/>
<evidence type="ECO:0000256" key="1">
    <source>
        <dbReference type="SAM" id="MobiDB-lite"/>
    </source>
</evidence>
<evidence type="ECO:0000313" key="3">
    <source>
        <dbReference type="EMBL" id="QRG07352.1"/>
    </source>
</evidence>
<feature type="chain" id="PRO_5036810617" description="SsuA/THI5-like domain-containing protein" evidence="2">
    <location>
        <begin position="25"/>
        <end position="115"/>
    </location>
</feature>
<feature type="compositionally biased region" description="Low complexity" evidence="1">
    <location>
        <begin position="102"/>
        <end position="115"/>
    </location>
</feature>
<name>A0A974PPF6_9HYPH</name>
<reference evidence="3 4" key="1">
    <citation type="submission" date="2020-10" db="EMBL/GenBank/DDBJ databases">
        <title>Degradation of 1,4-Dioxane by Xanthobacter sp. YN2, via a Novel Group-2 Soluble Di-Iron Monooxygenase.</title>
        <authorList>
            <person name="Ma F."/>
            <person name="Wang Y."/>
            <person name="Yang J."/>
            <person name="Guo H."/>
            <person name="Su D."/>
            <person name="Yu L."/>
        </authorList>
    </citation>
    <scope>NUCLEOTIDE SEQUENCE [LARGE SCALE GENOMIC DNA]</scope>
    <source>
        <strain evidence="3 4">YN2</strain>
    </source>
</reference>
<proteinExistence type="predicted"/>
<protein>
    <recommendedName>
        <fullName evidence="5">SsuA/THI5-like domain-containing protein</fullName>
    </recommendedName>
</protein>
<dbReference type="Proteomes" id="UP000596427">
    <property type="component" value="Chromosome"/>
</dbReference>
<keyword evidence="2" id="KW-0732">Signal</keyword>
<dbReference type="RefSeq" id="WP_203194266.1">
    <property type="nucleotide sequence ID" value="NZ_CP063362.1"/>
</dbReference>